<dbReference type="HOGENOM" id="CLU_006430_1_0_1"/>
<evidence type="ECO:0000313" key="14">
    <source>
        <dbReference type="Proteomes" id="UP000015101"/>
    </source>
</evidence>
<comment type="similarity">
    <text evidence="4">Belongs to the WD repeat ELP2 family.</text>
</comment>
<dbReference type="Pfam" id="PF00400">
    <property type="entry name" value="WD40"/>
    <property type="match status" value="8"/>
</dbReference>
<keyword evidence="7 11" id="KW-0853">WD repeat</keyword>
<feature type="repeat" description="WD" evidence="11">
    <location>
        <begin position="293"/>
        <end position="330"/>
    </location>
</feature>
<reference evidence="12 14" key="2">
    <citation type="journal article" date="2013" name="Nature">
        <title>Insights into bilaterian evolution from three spiralian genomes.</title>
        <authorList>
            <person name="Simakov O."/>
            <person name="Marletaz F."/>
            <person name="Cho S.J."/>
            <person name="Edsinger-Gonzales E."/>
            <person name="Havlak P."/>
            <person name="Hellsten U."/>
            <person name="Kuo D.H."/>
            <person name="Larsson T."/>
            <person name="Lv J."/>
            <person name="Arendt D."/>
            <person name="Savage R."/>
            <person name="Osoegawa K."/>
            <person name="de Jong P."/>
            <person name="Grimwood J."/>
            <person name="Chapman J.A."/>
            <person name="Shapiro H."/>
            <person name="Aerts A."/>
            <person name="Otillar R.P."/>
            <person name="Terry A.Y."/>
            <person name="Boore J.L."/>
            <person name="Grigoriev I.V."/>
            <person name="Lindberg D.R."/>
            <person name="Seaver E.C."/>
            <person name="Weisblat D.A."/>
            <person name="Putnam N.H."/>
            <person name="Rokhsar D.S."/>
        </authorList>
    </citation>
    <scope>NUCLEOTIDE SEQUENCE</scope>
</reference>
<evidence type="ECO:0000256" key="11">
    <source>
        <dbReference type="PROSITE-ProRule" id="PRU00221"/>
    </source>
</evidence>
<keyword evidence="10" id="KW-0539">Nucleus</keyword>
<comment type="subcellular location">
    <subcellularLocation>
        <location evidence="2">Cytoplasm</location>
    </subcellularLocation>
    <subcellularLocation>
        <location evidence="1">Nucleus</location>
    </subcellularLocation>
</comment>
<dbReference type="OrthoDB" id="27911at2759"/>
<dbReference type="PRINTS" id="PR00320">
    <property type="entry name" value="GPROTEINBRPT"/>
</dbReference>
<dbReference type="GO" id="GO:0005634">
    <property type="term" value="C:nucleus"/>
    <property type="evidence" value="ECO:0007669"/>
    <property type="project" value="UniProtKB-SubCell"/>
</dbReference>
<evidence type="ECO:0000256" key="1">
    <source>
        <dbReference type="ARBA" id="ARBA00004123"/>
    </source>
</evidence>
<evidence type="ECO:0000256" key="7">
    <source>
        <dbReference type="ARBA" id="ARBA00022574"/>
    </source>
</evidence>
<organism evidence="13 14">
    <name type="scientific">Helobdella robusta</name>
    <name type="common">Californian leech</name>
    <dbReference type="NCBI Taxonomy" id="6412"/>
    <lineage>
        <taxon>Eukaryota</taxon>
        <taxon>Metazoa</taxon>
        <taxon>Spiralia</taxon>
        <taxon>Lophotrochozoa</taxon>
        <taxon>Annelida</taxon>
        <taxon>Clitellata</taxon>
        <taxon>Hirudinea</taxon>
        <taxon>Rhynchobdellida</taxon>
        <taxon>Glossiphoniidae</taxon>
        <taxon>Helobdella</taxon>
    </lineage>
</organism>
<evidence type="ECO:0000256" key="8">
    <source>
        <dbReference type="ARBA" id="ARBA00022694"/>
    </source>
</evidence>
<comment type="pathway">
    <text evidence="3">tRNA modification; 5-methoxycarbonylmethyl-2-thiouridine-tRNA biosynthesis.</text>
</comment>
<reference evidence="14" key="1">
    <citation type="submission" date="2012-12" db="EMBL/GenBank/DDBJ databases">
        <authorList>
            <person name="Hellsten U."/>
            <person name="Grimwood J."/>
            <person name="Chapman J.A."/>
            <person name="Shapiro H."/>
            <person name="Aerts A."/>
            <person name="Otillar R.P."/>
            <person name="Terry A.Y."/>
            <person name="Boore J.L."/>
            <person name="Simakov O."/>
            <person name="Marletaz F."/>
            <person name="Cho S.-J."/>
            <person name="Edsinger-Gonzales E."/>
            <person name="Havlak P."/>
            <person name="Kuo D.-H."/>
            <person name="Larsson T."/>
            <person name="Lv J."/>
            <person name="Arendt D."/>
            <person name="Savage R."/>
            <person name="Osoegawa K."/>
            <person name="de Jong P."/>
            <person name="Lindberg D.R."/>
            <person name="Seaver E.C."/>
            <person name="Weisblat D.A."/>
            <person name="Putnam N.H."/>
            <person name="Grigoriev I.V."/>
            <person name="Rokhsar D.S."/>
        </authorList>
    </citation>
    <scope>NUCLEOTIDE SEQUENCE</scope>
</reference>
<dbReference type="eggNOG" id="KOG1063">
    <property type="taxonomic scope" value="Eukaryota"/>
</dbReference>
<protein>
    <recommendedName>
        <fullName evidence="5">Elongator complex protein 2</fullName>
    </recommendedName>
</protein>
<dbReference type="PROSITE" id="PS51257">
    <property type="entry name" value="PROKAR_LIPOPROTEIN"/>
    <property type="match status" value="1"/>
</dbReference>
<dbReference type="UniPathway" id="UPA00988"/>
<keyword evidence="8" id="KW-0819">tRNA processing</keyword>
<reference evidence="13" key="3">
    <citation type="submission" date="2015-06" db="UniProtKB">
        <authorList>
            <consortium name="EnsemblMetazoa"/>
        </authorList>
    </citation>
    <scope>IDENTIFICATION</scope>
</reference>
<dbReference type="EMBL" id="AMQM01000137">
    <property type="status" value="NOT_ANNOTATED_CDS"/>
    <property type="molecule type" value="Genomic_DNA"/>
</dbReference>
<evidence type="ECO:0000256" key="2">
    <source>
        <dbReference type="ARBA" id="ARBA00004496"/>
    </source>
</evidence>
<dbReference type="EMBL" id="KB095811">
    <property type="protein sequence ID" value="ESO12321.1"/>
    <property type="molecule type" value="Genomic_DNA"/>
</dbReference>
<evidence type="ECO:0000256" key="3">
    <source>
        <dbReference type="ARBA" id="ARBA00005043"/>
    </source>
</evidence>
<dbReference type="FunCoup" id="T1EDS8">
    <property type="interactions" value="1139"/>
</dbReference>
<dbReference type="Proteomes" id="UP000015101">
    <property type="component" value="Unassembled WGS sequence"/>
</dbReference>
<dbReference type="FunFam" id="2.130.10.10:FF:000400">
    <property type="entry name" value="Elongator acetyltransferase complex subunit 2"/>
    <property type="match status" value="1"/>
</dbReference>
<dbReference type="PROSITE" id="PS50294">
    <property type="entry name" value="WD_REPEATS_REGION"/>
    <property type="match status" value="2"/>
</dbReference>
<evidence type="ECO:0000256" key="4">
    <source>
        <dbReference type="ARBA" id="ARBA00005881"/>
    </source>
</evidence>
<dbReference type="Gene3D" id="2.130.10.10">
    <property type="entry name" value="YVTN repeat-like/Quinoprotein amine dehydrogenase"/>
    <property type="match status" value="4"/>
</dbReference>
<dbReference type="PANTHER" id="PTHR44111">
    <property type="entry name" value="ELONGATOR COMPLEX PROTEIN 2"/>
    <property type="match status" value="1"/>
</dbReference>
<dbReference type="CTD" id="20194730"/>
<gene>
    <name evidence="13" type="primary">20194730</name>
    <name evidence="12" type="ORF">HELRODRAFT_105279</name>
</gene>
<dbReference type="InterPro" id="IPR037289">
    <property type="entry name" value="Elp2"/>
</dbReference>
<dbReference type="GO" id="GO:0005737">
    <property type="term" value="C:cytoplasm"/>
    <property type="evidence" value="ECO:0007669"/>
    <property type="project" value="UniProtKB-SubCell"/>
</dbReference>
<dbReference type="GO" id="GO:0002098">
    <property type="term" value="P:tRNA wobble uridine modification"/>
    <property type="evidence" value="ECO:0007669"/>
    <property type="project" value="InterPro"/>
</dbReference>
<evidence type="ECO:0000256" key="5">
    <source>
        <dbReference type="ARBA" id="ARBA00020267"/>
    </source>
</evidence>
<dbReference type="RefSeq" id="XP_009009041.1">
    <property type="nucleotide sequence ID" value="XM_009010793.1"/>
</dbReference>
<keyword evidence="6" id="KW-0963">Cytoplasm</keyword>
<dbReference type="SUPFAM" id="SSF50978">
    <property type="entry name" value="WD40 repeat-like"/>
    <property type="match status" value="3"/>
</dbReference>
<evidence type="ECO:0000313" key="12">
    <source>
        <dbReference type="EMBL" id="ESO12321.1"/>
    </source>
</evidence>
<dbReference type="EnsemblMetazoa" id="HelroT105279">
    <property type="protein sequence ID" value="HelroP105279"/>
    <property type="gene ID" value="HelroG105279"/>
</dbReference>
<dbReference type="InterPro" id="IPR036322">
    <property type="entry name" value="WD40_repeat_dom_sf"/>
</dbReference>
<evidence type="ECO:0000256" key="6">
    <source>
        <dbReference type="ARBA" id="ARBA00022490"/>
    </source>
</evidence>
<evidence type="ECO:0000256" key="9">
    <source>
        <dbReference type="ARBA" id="ARBA00022737"/>
    </source>
</evidence>
<proteinExistence type="inferred from homology"/>
<dbReference type="InParanoid" id="T1EDS8"/>
<sequence>MKSTTISSVYVSASCNSFPNCCDISDDNVVCYGSCNSLVLFKLLNKEDVKITLSGHSDKVNNVKWINLPGSKPLIVSSSLDKCLALWKPAENNNYKLELKMVCHDGPITCMDLLNISENLVYIVTTSADCTTKIWKMNLNAEDSHITIEQLTTIQLKNQLVLSLAICKLPTTSEVLLAFGVEDLKIHLFIENENKFEEVMVLRGHTEWINGLEFVQQDERNIFLASGSQDSYIRIWRIESLDHKAASVDDNTNSENASNDNGNNENDCITLTSNIITSCQSALRFAVTLESVLSGHENWIYSVHWNKSEKNELRLISSSMDKTIIVWKVDVSTGLWIEEIRLGEIGGSNLGFYGARMTRSGGRHILGHGFRGSFHLWSPSHVLGSSVEIMQPSMICGGHFSSVNDLCWNKHGEYLLTVSNDQTTRLHAKWNDKIWCEMARPQVHGYDLRCLCSIDRFRYVSGADEKILRVFNAPHNFLLNFSTLTTAVISKEDLSSTKVEGACVPALGLSNKSVLQHQIPPQEKQKTKQDYENYFVPQIYLSPPTEDSLMQNTLWPEEQKLYGHGYEMYAVDCSPDGKVVASACKAAKLEHACIIIWEAGSWRQVCSLQHHTLTVTQLAFSHQGQLLLSISRDRTWALYRRHHPDLKFSKVCHSTKEMSVQSRILWACCWSHDDLYFATGSRDKSVAMWKVDVQSDLQPLDTNLEIDNCSGGSSSCNGTNEANLELKVKCTFSSILHQNDSVTAIDIAHQLVCQKYLVSVGLESGNLLFYLWSPTFNADASPWICLDALDNSMAHHMAVKRLRFRPRCEESQKSTCPSPLISKSNSDSFEVASCSEDGAVKIFEIKFN</sequence>
<dbReference type="GO" id="GO:0033588">
    <property type="term" value="C:elongator holoenzyme complex"/>
    <property type="evidence" value="ECO:0000318"/>
    <property type="project" value="GO_Central"/>
</dbReference>
<dbReference type="OMA" id="NPRSHCL"/>
<dbReference type="AlphaFoldDB" id="T1EDS8"/>
<dbReference type="InterPro" id="IPR020472">
    <property type="entry name" value="WD40_PAC1"/>
</dbReference>
<name>T1EDS8_HELRO</name>
<dbReference type="InterPro" id="IPR001680">
    <property type="entry name" value="WD40_rpt"/>
</dbReference>
<dbReference type="EMBL" id="AMQM01000136">
    <property type="status" value="NOT_ANNOTATED_CDS"/>
    <property type="molecule type" value="Genomic_DNA"/>
</dbReference>
<dbReference type="GeneID" id="20194730"/>
<dbReference type="FunFam" id="2.130.10.10:FF:002212">
    <property type="entry name" value="Elongator complex protein 2"/>
    <property type="match status" value="1"/>
</dbReference>
<accession>T1EDS8</accession>
<dbReference type="InterPro" id="IPR015943">
    <property type="entry name" value="WD40/YVTN_repeat-like_dom_sf"/>
</dbReference>
<dbReference type="STRING" id="6412.T1EDS8"/>
<evidence type="ECO:0000313" key="13">
    <source>
        <dbReference type="EnsemblMetazoa" id="HelroP105279"/>
    </source>
</evidence>
<keyword evidence="14" id="KW-1185">Reference proteome</keyword>
<dbReference type="PANTHER" id="PTHR44111:SF1">
    <property type="entry name" value="ELONGATOR COMPLEX PROTEIN 2"/>
    <property type="match status" value="1"/>
</dbReference>
<dbReference type="SMART" id="SM00320">
    <property type="entry name" value="WD40"/>
    <property type="match status" value="9"/>
</dbReference>
<evidence type="ECO:0000256" key="10">
    <source>
        <dbReference type="ARBA" id="ARBA00023242"/>
    </source>
</evidence>
<dbReference type="PROSITE" id="PS50082">
    <property type="entry name" value="WD_REPEATS_2"/>
    <property type="match status" value="2"/>
</dbReference>
<dbReference type="KEGG" id="hro:HELRODRAFT_105279"/>
<keyword evidence="9" id="KW-0677">Repeat</keyword>
<feature type="repeat" description="WD" evidence="11">
    <location>
        <begin position="202"/>
        <end position="246"/>
    </location>
</feature>